<dbReference type="STRING" id="764298.STRMA_1883"/>
<feature type="transmembrane region" description="Helical" evidence="1">
    <location>
        <begin position="214"/>
        <end position="238"/>
    </location>
</feature>
<feature type="transmembrane region" description="Helical" evidence="1">
    <location>
        <begin position="60"/>
        <end position="84"/>
    </location>
</feature>
<feature type="transmembrane region" description="Helical" evidence="1">
    <location>
        <begin position="96"/>
        <end position="119"/>
    </location>
</feature>
<dbReference type="OrthoDB" id="2236013at2"/>
<feature type="transmembrane region" description="Helical" evidence="1">
    <location>
        <begin position="139"/>
        <end position="159"/>
    </location>
</feature>
<proteinExistence type="predicted"/>
<dbReference type="RefSeq" id="WP_003080806.1">
    <property type="nucleotide sequence ID" value="NZ_AEUW02000001.1"/>
</dbReference>
<gene>
    <name evidence="2" type="ORF">STRMA_1883</name>
</gene>
<feature type="transmembrane region" description="Helical" evidence="1">
    <location>
        <begin position="20"/>
        <end position="40"/>
    </location>
</feature>
<organism evidence="2 3">
    <name type="scientific">Streptococcus macacae NCTC 11558</name>
    <dbReference type="NCBI Taxonomy" id="764298"/>
    <lineage>
        <taxon>Bacteria</taxon>
        <taxon>Bacillati</taxon>
        <taxon>Bacillota</taxon>
        <taxon>Bacilli</taxon>
        <taxon>Lactobacillales</taxon>
        <taxon>Streptococcaceae</taxon>
        <taxon>Streptococcus</taxon>
    </lineage>
</organism>
<keyword evidence="3" id="KW-1185">Reference proteome</keyword>
<reference evidence="2 3" key="1">
    <citation type="journal article" date="2014" name="Int. J. Syst. Evol. Microbiol.">
        <title>Phylogenomics and the dynamic genome evolution of the genus Streptococcus.</title>
        <authorList>
            <consortium name="The Broad Institute Genome Sequencing Platform"/>
            <person name="Richards V.P."/>
            <person name="Palmer S.R."/>
            <person name="Pavinski Bitar P.D."/>
            <person name="Qin X."/>
            <person name="Weinstock G.M."/>
            <person name="Highlander S.K."/>
            <person name="Town C.D."/>
            <person name="Burne R.A."/>
            <person name="Stanhope M.J."/>
        </authorList>
    </citation>
    <scope>NUCLEOTIDE SEQUENCE [LARGE SCALE GENOMIC DNA]</scope>
    <source>
        <strain evidence="2 3">NCTC 11558</strain>
    </source>
</reference>
<dbReference type="EMBL" id="AEUW02000001">
    <property type="protein sequence ID" value="EHJ52598.1"/>
    <property type="molecule type" value="Genomic_DNA"/>
</dbReference>
<keyword evidence="1" id="KW-0812">Transmembrane</keyword>
<evidence type="ECO:0000313" key="3">
    <source>
        <dbReference type="Proteomes" id="UP000003573"/>
    </source>
</evidence>
<protein>
    <submittedName>
        <fullName evidence="2">Membrane protein</fullName>
    </submittedName>
</protein>
<evidence type="ECO:0000313" key="2">
    <source>
        <dbReference type="EMBL" id="EHJ52598.1"/>
    </source>
</evidence>
<comment type="caution">
    <text evidence="2">The sequence shown here is derived from an EMBL/GenBank/DDBJ whole genome shotgun (WGS) entry which is preliminary data.</text>
</comment>
<keyword evidence="1" id="KW-1133">Transmembrane helix</keyword>
<dbReference type="Proteomes" id="UP000003573">
    <property type="component" value="Unassembled WGS sequence"/>
</dbReference>
<keyword evidence="1" id="KW-0472">Membrane</keyword>
<feature type="transmembrane region" description="Helical" evidence="1">
    <location>
        <begin position="187"/>
        <end position="208"/>
    </location>
</feature>
<dbReference type="AlphaFoldDB" id="G5JWD7"/>
<evidence type="ECO:0000256" key="1">
    <source>
        <dbReference type="SAM" id="Phobius"/>
    </source>
</evidence>
<name>G5JWD7_9STRE</name>
<sequence length="247" mass="27787">MTKTKKKTKVPKNTIPRDRYHGPLITGGVSLGYIKFYPWLNLPFSIFFFYLGLLGESAAHLGLIKILFLTCIIINAVSILFSFFHSLVNRFKSLAYVLIALVSWTTLLWIDFIGLMMFVSSGDSGSIEDLYVSPLTLFYVIPMLLLFFLTCGFYAWHYLPQNQGKVWKINQWETYGGKAKGKKKERLTNFGAAFGVVLFVPAVLTGYIANAFGVFLGILLTSTLSAVIVDAFYAAVYIRKHPEDDSL</sequence>
<accession>G5JWD7</accession>